<evidence type="ECO:0000313" key="1">
    <source>
        <dbReference type="EMBL" id="KZT55363.1"/>
    </source>
</evidence>
<dbReference type="EMBL" id="KV423996">
    <property type="protein sequence ID" value="KZT55363.1"/>
    <property type="molecule type" value="Genomic_DNA"/>
</dbReference>
<dbReference type="Proteomes" id="UP000076842">
    <property type="component" value="Unassembled WGS sequence"/>
</dbReference>
<name>A0A165ER30_9BASI</name>
<evidence type="ECO:0000313" key="2">
    <source>
        <dbReference type="Proteomes" id="UP000076842"/>
    </source>
</evidence>
<accession>A0A165ER30</accession>
<reference evidence="1 2" key="1">
    <citation type="journal article" date="2016" name="Mol. Biol. Evol.">
        <title>Comparative Genomics of Early-Diverging Mushroom-Forming Fungi Provides Insights into the Origins of Lignocellulose Decay Capabilities.</title>
        <authorList>
            <person name="Nagy L.G."/>
            <person name="Riley R."/>
            <person name="Tritt A."/>
            <person name="Adam C."/>
            <person name="Daum C."/>
            <person name="Floudas D."/>
            <person name="Sun H."/>
            <person name="Yadav J.S."/>
            <person name="Pangilinan J."/>
            <person name="Larsson K.H."/>
            <person name="Matsuura K."/>
            <person name="Barry K."/>
            <person name="Labutti K."/>
            <person name="Kuo R."/>
            <person name="Ohm R.A."/>
            <person name="Bhattacharya S.S."/>
            <person name="Shirouzu T."/>
            <person name="Yoshinaga Y."/>
            <person name="Martin F.M."/>
            <person name="Grigoriev I.V."/>
            <person name="Hibbett D.S."/>
        </authorList>
    </citation>
    <scope>NUCLEOTIDE SEQUENCE [LARGE SCALE GENOMIC DNA]</scope>
    <source>
        <strain evidence="1 2">HHB12733</strain>
    </source>
</reference>
<organism evidence="1 2">
    <name type="scientific">Calocera cornea HHB12733</name>
    <dbReference type="NCBI Taxonomy" id="1353952"/>
    <lineage>
        <taxon>Eukaryota</taxon>
        <taxon>Fungi</taxon>
        <taxon>Dikarya</taxon>
        <taxon>Basidiomycota</taxon>
        <taxon>Agaricomycotina</taxon>
        <taxon>Dacrymycetes</taxon>
        <taxon>Dacrymycetales</taxon>
        <taxon>Dacrymycetaceae</taxon>
        <taxon>Calocera</taxon>
    </lineage>
</organism>
<gene>
    <name evidence="1" type="ORF">CALCODRAFT_498717</name>
</gene>
<dbReference type="InParanoid" id="A0A165ER30"/>
<protein>
    <recommendedName>
        <fullName evidence="3">F-box domain-containing protein</fullName>
    </recommendedName>
</protein>
<dbReference type="AlphaFoldDB" id="A0A165ER30"/>
<proteinExistence type="predicted"/>
<evidence type="ECO:0008006" key="3">
    <source>
        <dbReference type="Google" id="ProtNLM"/>
    </source>
</evidence>
<keyword evidence="2" id="KW-1185">Reference proteome</keyword>
<sequence length="196" mass="22103">MTAYEIWSPAYRALRREATNDLTLRQLQNVSLQPSNLKVLHIHIWTTPMALAVMTLLSDAKLMEICGPCDSYPDGLDPLYSLTGDYWPGLKMLILDSFSWEDNPVGLLQTLSSSLEVLRCYRVPAIELAAAQLTLLPSLKILRVEWTSNGQDILAFRPAAPLCRISAYTETSSKEKLCPRHMETPLRRRCFLGCGF</sequence>